<evidence type="ECO:0000313" key="1">
    <source>
        <dbReference type="EMBL" id="NEZ55403.1"/>
    </source>
</evidence>
<comment type="caution">
    <text evidence="1">The sequence shown here is derived from an EMBL/GenBank/DDBJ whole genome shotgun (WGS) entry which is preliminary data.</text>
</comment>
<dbReference type="AlphaFoldDB" id="A0A6M0RHR0"/>
<keyword evidence="2" id="KW-1185">Reference proteome</keyword>
<organism evidence="1 2">
    <name type="scientific">Adonisia turfae CCMR0081</name>
    <dbReference type="NCBI Taxonomy" id="2292702"/>
    <lineage>
        <taxon>Bacteria</taxon>
        <taxon>Bacillati</taxon>
        <taxon>Cyanobacteriota</taxon>
        <taxon>Adonisia</taxon>
        <taxon>Adonisia turfae</taxon>
    </lineage>
</organism>
<proteinExistence type="predicted"/>
<accession>A0A6M0RHR0</accession>
<evidence type="ECO:0000313" key="2">
    <source>
        <dbReference type="Proteomes" id="UP000481033"/>
    </source>
</evidence>
<protein>
    <submittedName>
        <fullName evidence="1">Uncharacterized protein</fullName>
    </submittedName>
</protein>
<name>A0A6M0RHR0_9CYAN</name>
<reference evidence="1 2" key="1">
    <citation type="journal article" date="2020" name="Microb. Ecol.">
        <title>Ecogenomics of the Marine Benthic Filamentous Cyanobacterium Adonisia.</title>
        <authorList>
            <person name="Walter J.M."/>
            <person name="Coutinho F.H."/>
            <person name="Leomil L."/>
            <person name="Hargreaves P.I."/>
            <person name="Campeao M.E."/>
            <person name="Vieira V.V."/>
            <person name="Silva B.S."/>
            <person name="Fistarol G.O."/>
            <person name="Salomon P.S."/>
            <person name="Sawabe T."/>
            <person name="Mino S."/>
            <person name="Hosokawa M."/>
            <person name="Miyashita H."/>
            <person name="Maruyama F."/>
            <person name="van Verk M.C."/>
            <person name="Dutilh B.E."/>
            <person name="Thompson C.C."/>
            <person name="Thompson F.L."/>
        </authorList>
    </citation>
    <scope>NUCLEOTIDE SEQUENCE [LARGE SCALE GENOMIC DNA]</scope>
    <source>
        <strain evidence="1 2">CCMR0081</strain>
    </source>
</reference>
<gene>
    <name evidence="1" type="ORF">DXZ20_06870</name>
</gene>
<dbReference type="EMBL" id="QXHD01000004">
    <property type="protein sequence ID" value="NEZ55403.1"/>
    <property type="molecule type" value="Genomic_DNA"/>
</dbReference>
<sequence length="170" mass="18545">MLGGLSTALAVGVYAKTSSTAQTSWQLAGEIAPPELLKQIGEEHLSSLEPVNLSQMRVLKVHQSRQSAPLYLVDTRLADSDQQPLCGQAGCAFLGYIPGQNEYQTVFNTYLDPHLPPDTDLLSVTDTLQSGLPTLTLHQLEGQQLRRFTVAFDGTHYAVVTVDNLSLTYE</sequence>
<dbReference type="Proteomes" id="UP000481033">
    <property type="component" value="Unassembled WGS sequence"/>
</dbReference>